<evidence type="ECO:0000313" key="2">
    <source>
        <dbReference type="EMBL" id="KAF6026718.1"/>
    </source>
</evidence>
<dbReference type="AlphaFoldDB" id="A0A7J7JMT7"/>
<name>A0A7J7JMT7_BUGNE</name>
<reference evidence="2" key="1">
    <citation type="submission" date="2020-06" db="EMBL/GenBank/DDBJ databases">
        <title>Draft genome of Bugula neritina, a colonial animal packing powerful symbionts and potential medicines.</title>
        <authorList>
            <person name="Rayko M."/>
        </authorList>
    </citation>
    <scope>NUCLEOTIDE SEQUENCE [LARGE SCALE GENOMIC DNA]</scope>
    <source>
        <strain evidence="2">Kwan_BN1</strain>
    </source>
</reference>
<feature type="compositionally biased region" description="Basic and acidic residues" evidence="1">
    <location>
        <begin position="37"/>
        <end position="57"/>
    </location>
</feature>
<evidence type="ECO:0000256" key="1">
    <source>
        <dbReference type="SAM" id="MobiDB-lite"/>
    </source>
</evidence>
<organism evidence="2 3">
    <name type="scientific">Bugula neritina</name>
    <name type="common">Brown bryozoan</name>
    <name type="synonym">Sertularia neritina</name>
    <dbReference type="NCBI Taxonomy" id="10212"/>
    <lineage>
        <taxon>Eukaryota</taxon>
        <taxon>Metazoa</taxon>
        <taxon>Spiralia</taxon>
        <taxon>Lophotrochozoa</taxon>
        <taxon>Bryozoa</taxon>
        <taxon>Gymnolaemata</taxon>
        <taxon>Cheilostomatida</taxon>
        <taxon>Flustrina</taxon>
        <taxon>Buguloidea</taxon>
        <taxon>Bugulidae</taxon>
        <taxon>Bugula</taxon>
    </lineage>
</organism>
<dbReference type="EMBL" id="VXIV02002223">
    <property type="protein sequence ID" value="KAF6026718.1"/>
    <property type="molecule type" value="Genomic_DNA"/>
</dbReference>
<protein>
    <submittedName>
        <fullName evidence="2">Uncharacterized protein</fullName>
    </submittedName>
</protein>
<gene>
    <name evidence="2" type="ORF">EB796_014990</name>
</gene>
<feature type="region of interest" description="Disordered" evidence="1">
    <location>
        <begin position="36"/>
        <end position="57"/>
    </location>
</feature>
<accession>A0A7J7JMT7</accession>
<proteinExistence type="predicted"/>
<dbReference type="Proteomes" id="UP000593567">
    <property type="component" value="Unassembled WGS sequence"/>
</dbReference>
<sequence>MVTSKRGGQVYGTWHQRECEIKMTRHLQLIMYVEGSTAHHDTSKKNGDKKEAEKGHIQESAKWAFKAQSLAQRHNVVPHV</sequence>
<comment type="caution">
    <text evidence="2">The sequence shown here is derived from an EMBL/GenBank/DDBJ whole genome shotgun (WGS) entry which is preliminary data.</text>
</comment>
<keyword evidence="3" id="KW-1185">Reference proteome</keyword>
<evidence type="ECO:0000313" key="3">
    <source>
        <dbReference type="Proteomes" id="UP000593567"/>
    </source>
</evidence>